<organism evidence="3 4">
    <name type="scientific">Murinocardiopsis flavida</name>
    <dbReference type="NCBI Taxonomy" id="645275"/>
    <lineage>
        <taxon>Bacteria</taxon>
        <taxon>Bacillati</taxon>
        <taxon>Actinomycetota</taxon>
        <taxon>Actinomycetes</taxon>
        <taxon>Streptosporangiales</taxon>
        <taxon>Nocardiopsidaceae</taxon>
        <taxon>Murinocardiopsis</taxon>
    </lineage>
</organism>
<dbReference type="Gene3D" id="3.40.50.150">
    <property type="entry name" value="Vaccinia Virus protein VP39"/>
    <property type="match status" value="1"/>
</dbReference>
<dbReference type="PANTHER" id="PTHR43317">
    <property type="entry name" value="THERMOSPERMINE SYNTHASE ACAULIS5"/>
    <property type="match status" value="1"/>
</dbReference>
<evidence type="ECO:0000256" key="1">
    <source>
        <dbReference type="ARBA" id="ARBA00023115"/>
    </source>
</evidence>
<keyword evidence="2" id="KW-1133">Transmembrane helix</keyword>
<keyword evidence="4" id="KW-1185">Reference proteome</keyword>
<comment type="caution">
    <text evidence="3">The sequence shown here is derived from an EMBL/GenBank/DDBJ whole genome shotgun (WGS) entry which is preliminary data.</text>
</comment>
<protein>
    <recommendedName>
        <fullName evidence="5">Spermidine synthase</fullName>
    </recommendedName>
</protein>
<feature type="transmembrane region" description="Helical" evidence="2">
    <location>
        <begin position="143"/>
        <end position="162"/>
    </location>
</feature>
<feature type="transmembrane region" description="Helical" evidence="2">
    <location>
        <begin position="101"/>
        <end position="122"/>
    </location>
</feature>
<keyword evidence="1" id="KW-0620">Polyamine biosynthesis</keyword>
<evidence type="ECO:0008006" key="5">
    <source>
        <dbReference type="Google" id="ProtNLM"/>
    </source>
</evidence>
<dbReference type="OrthoDB" id="8221452at2"/>
<feature type="transmembrane region" description="Helical" evidence="2">
    <location>
        <begin position="69"/>
        <end position="89"/>
    </location>
</feature>
<dbReference type="GO" id="GO:0006596">
    <property type="term" value="P:polyamine biosynthetic process"/>
    <property type="evidence" value="ECO:0007669"/>
    <property type="project" value="UniProtKB-KW"/>
</dbReference>
<feature type="transmembrane region" description="Helical" evidence="2">
    <location>
        <begin position="200"/>
        <end position="217"/>
    </location>
</feature>
<reference evidence="3 4" key="1">
    <citation type="submission" date="2018-03" db="EMBL/GenBank/DDBJ databases">
        <title>Genomic Encyclopedia of Archaeal and Bacterial Type Strains, Phase II (KMG-II): from individual species to whole genera.</title>
        <authorList>
            <person name="Goeker M."/>
        </authorList>
    </citation>
    <scope>NUCLEOTIDE SEQUENCE [LARGE SCALE GENOMIC DNA]</scope>
    <source>
        <strain evidence="3 4">DSM 45312</strain>
    </source>
</reference>
<keyword evidence="2" id="KW-0812">Transmembrane</keyword>
<evidence type="ECO:0000313" key="4">
    <source>
        <dbReference type="Proteomes" id="UP000240542"/>
    </source>
</evidence>
<dbReference type="CDD" id="cd02440">
    <property type="entry name" value="AdoMet_MTases"/>
    <property type="match status" value="1"/>
</dbReference>
<gene>
    <name evidence="3" type="ORF">CLV63_111195</name>
</gene>
<feature type="transmembrane region" description="Helical" evidence="2">
    <location>
        <begin position="168"/>
        <end position="188"/>
    </location>
</feature>
<dbReference type="EMBL" id="PYGA01000011">
    <property type="protein sequence ID" value="PSK96599.1"/>
    <property type="molecule type" value="Genomic_DNA"/>
</dbReference>
<dbReference type="NCBIfam" id="NF037959">
    <property type="entry name" value="MFS_SpdSyn"/>
    <property type="match status" value="1"/>
</dbReference>
<dbReference type="SUPFAM" id="SSF53335">
    <property type="entry name" value="S-adenosyl-L-methionine-dependent methyltransferases"/>
    <property type="match status" value="1"/>
</dbReference>
<proteinExistence type="predicted"/>
<dbReference type="Proteomes" id="UP000240542">
    <property type="component" value="Unassembled WGS sequence"/>
</dbReference>
<sequence length="494" mass="51092">MNRYLATAVVIVSSAAVLVLEVAVTRLVAPYAGDTLETYTAAIGVALGAIALGAKLGGDAADRMHPPKLLGPLLVFGGGTTMLARPIVLGLGPALTGAGPITALLLVALSIALPVTLLSAVTPVVVKTQLADLDRAGGVVGRFSAWGTVGALAGTFLTGYVLIAALPISMVLLVTGIGLAVLGALLLLRGGLPRGRSVPAMAVVLLLGAGLLVSVRSPCDAETAYFCARVETDPERATGRVLLLDDLRHGYVDLADPAHLEFGYTRWFAASVDALAPKGPLDALHVGGGAYTMPRWLAADRRGSRSEVLEIDPAVTRLAEAELDLRPGPALRVRQGDARTAITASRDDGYDVVFGDAFGGLSVPWHLTTVEFATEVRRVLRTDGRYVANIIDRGPRDFLAAEVATLGRVFEHVAVIAPEESLDAPEGGNHVVVASDAPIPAGRLSDAVAAAGDPQGADKGALAGRGRVADWAERGTVLTDDHAPVDQLLTPYLS</sequence>
<evidence type="ECO:0000256" key="2">
    <source>
        <dbReference type="SAM" id="Phobius"/>
    </source>
</evidence>
<dbReference type="AlphaFoldDB" id="A0A2P8DHE3"/>
<keyword evidence="2" id="KW-0472">Membrane</keyword>
<name>A0A2P8DHE3_9ACTN</name>
<dbReference type="RefSeq" id="WP_106583962.1">
    <property type="nucleotide sequence ID" value="NZ_PYGA01000011.1"/>
</dbReference>
<dbReference type="PANTHER" id="PTHR43317:SF1">
    <property type="entry name" value="THERMOSPERMINE SYNTHASE ACAULIS5"/>
    <property type="match status" value="1"/>
</dbReference>
<evidence type="ECO:0000313" key="3">
    <source>
        <dbReference type="EMBL" id="PSK96599.1"/>
    </source>
</evidence>
<accession>A0A2P8DHE3</accession>
<dbReference type="InterPro" id="IPR029063">
    <property type="entry name" value="SAM-dependent_MTases_sf"/>
</dbReference>
<feature type="transmembrane region" description="Helical" evidence="2">
    <location>
        <begin position="39"/>
        <end position="57"/>
    </location>
</feature>